<gene>
    <name evidence="2" type="ORF">chiPu_0027155</name>
</gene>
<feature type="compositionally biased region" description="Low complexity" evidence="1">
    <location>
        <begin position="28"/>
        <end position="40"/>
    </location>
</feature>
<dbReference type="EMBL" id="BEZZ01096431">
    <property type="protein sequence ID" value="GCC42901.1"/>
    <property type="molecule type" value="Genomic_DNA"/>
</dbReference>
<dbReference type="AlphaFoldDB" id="A0A401TJS0"/>
<feature type="region of interest" description="Disordered" evidence="1">
    <location>
        <begin position="1"/>
        <end position="40"/>
    </location>
</feature>
<accession>A0A401TJS0</accession>
<evidence type="ECO:0000256" key="1">
    <source>
        <dbReference type="SAM" id="MobiDB-lite"/>
    </source>
</evidence>
<sequence length="133" mass="13532">MGAGELWRQEGPCPSPGTGNRGTGETVAAPLGGARPAPGRLGWMGGNGPLAIVGDRGGGRLGQLGCRAGESASTGRSPGCARPPARWAAAGACHRDARCDRGRNSHWLTKVFTSIMKAPPLGPQGHRLVAQTC</sequence>
<comment type="caution">
    <text evidence="2">The sequence shown here is derived from an EMBL/GenBank/DDBJ whole genome shotgun (WGS) entry which is preliminary data.</text>
</comment>
<reference evidence="2 3" key="1">
    <citation type="journal article" date="2018" name="Nat. Ecol. Evol.">
        <title>Shark genomes provide insights into elasmobranch evolution and the origin of vertebrates.</title>
        <authorList>
            <person name="Hara Y"/>
            <person name="Yamaguchi K"/>
            <person name="Onimaru K"/>
            <person name="Kadota M"/>
            <person name="Koyanagi M"/>
            <person name="Keeley SD"/>
            <person name="Tatsumi K"/>
            <person name="Tanaka K"/>
            <person name="Motone F"/>
            <person name="Kageyama Y"/>
            <person name="Nozu R"/>
            <person name="Adachi N"/>
            <person name="Nishimura O"/>
            <person name="Nakagawa R"/>
            <person name="Tanegashima C"/>
            <person name="Kiyatake I"/>
            <person name="Matsumoto R"/>
            <person name="Murakumo K"/>
            <person name="Nishida K"/>
            <person name="Terakita A"/>
            <person name="Kuratani S"/>
            <person name="Sato K"/>
            <person name="Hyodo S Kuraku.S."/>
        </authorList>
    </citation>
    <scope>NUCLEOTIDE SEQUENCE [LARGE SCALE GENOMIC DNA]</scope>
</reference>
<keyword evidence="3" id="KW-1185">Reference proteome</keyword>
<proteinExistence type="predicted"/>
<evidence type="ECO:0000313" key="3">
    <source>
        <dbReference type="Proteomes" id="UP000287033"/>
    </source>
</evidence>
<evidence type="ECO:0000313" key="2">
    <source>
        <dbReference type="EMBL" id="GCC42901.1"/>
    </source>
</evidence>
<protein>
    <submittedName>
        <fullName evidence="2">Uncharacterized protein</fullName>
    </submittedName>
</protein>
<dbReference type="Proteomes" id="UP000287033">
    <property type="component" value="Unassembled WGS sequence"/>
</dbReference>
<organism evidence="2 3">
    <name type="scientific">Chiloscyllium punctatum</name>
    <name type="common">Brownbanded bambooshark</name>
    <name type="synonym">Hemiscyllium punctatum</name>
    <dbReference type="NCBI Taxonomy" id="137246"/>
    <lineage>
        <taxon>Eukaryota</taxon>
        <taxon>Metazoa</taxon>
        <taxon>Chordata</taxon>
        <taxon>Craniata</taxon>
        <taxon>Vertebrata</taxon>
        <taxon>Chondrichthyes</taxon>
        <taxon>Elasmobranchii</taxon>
        <taxon>Galeomorphii</taxon>
        <taxon>Galeoidea</taxon>
        <taxon>Orectolobiformes</taxon>
        <taxon>Hemiscylliidae</taxon>
        <taxon>Chiloscyllium</taxon>
    </lineage>
</organism>
<name>A0A401TJS0_CHIPU</name>